<keyword evidence="1" id="KW-0812">Transmembrane</keyword>
<gene>
    <name evidence="2" type="ORF">RCL2_002602900</name>
</gene>
<dbReference type="EMBL" id="BLAL01000281">
    <property type="protein sequence ID" value="GES99527.1"/>
    <property type="molecule type" value="Genomic_DNA"/>
</dbReference>
<reference evidence="2" key="1">
    <citation type="submission" date="2019-10" db="EMBL/GenBank/DDBJ databases">
        <title>Conservation and host-specific expression of non-tandemly repeated heterogenous ribosome RNA gene in arbuscular mycorrhizal fungi.</title>
        <authorList>
            <person name="Maeda T."/>
            <person name="Kobayashi Y."/>
            <person name="Nakagawa T."/>
            <person name="Ezawa T."/>
            <person name="Yamaguchi K."/>
            <person name="Bino T."/>
            <person name="Nishimoto Y."/>
            <person name="Shigenobu S."/>
            <person name="Kawaguchi M."/>
        </authorList>
    </citation>
    <scope>NUCLEOTIDE SEQUENCE</scope>
    <source>
        <strain evidence="2">HR1</strain>
    </source>
</reference>
<comment type="caution">
    <text evidence="2">The sequence shown here is derived from an EMBL/GenBank/DDBJ whole genome shotgun (WGS) entry which is preliminary data.</text>
</comment>
<evidence type="ECO:0000313" key="2">
    <source>
        <dbReference type="EMBL" id="GES99527.1"/>
    </source>
</evidence>
<keyword evidence="1" id="KW-1133">Transmembrane helix</keyword>
<protein>
    <submittedName>
        <fullName evidence="2">Uncharacterized protein</fullName>
    </submittedName>
</protein>
<dbReference type="Proteomes" id="UP000615446">
    <property type="component" value="Unassembled WGS sequence"/>
</dbReference>
<accession>A0A8H3M6B6</accession>
<dbReference type="AlphaFoldDB" id="A0A8H3M6B6"/>
<organism evidence="2 3">
    <name type="scientific">Rhizophagus clarus</name>
    <dbReference type="NCBI Taxonomy" id="94130"/>
    <lineage>
        <taxon>Eukaryota</taxon>
        <taxon>Fungi</taxon>
        <taxon>Fungi incertae sedis</taxon>
        <taxon>Mucoromycota</taxon>
        <taxon>Glomeromycotina</taxon>
        <taxon>Glomeromycetes</taxon>
        <taxon>Glomerales</taxon>
        <taxon>Glomeraceae</taxon>
        <taxon>Rhizophagus</taxon>
    </lineage>
</organism>
<sequence>MSFYQLSFIKLLRINSIAILIIYLVFNDLNNINTQINKVNVPPFPNQGDDFWILTYDDKLYHWIKIRNELCYIRKDVLDFIVGYDGIIFCIDKDNIRNYFHNVCREQFL</sequence>
<keyword evidence="1" id="KW-0472">Membrane</keyword>
<feature type="transmembrane region" description="Helical" evidence="1">
    <location>
        <begin position="6"/>
        <end position="26"/>
    </location>
</feature>
<evidence type="ECO:0000313" key="3">
    <source>
        <dbReference type="Proteomes" id="UP000615446"/>
    </source>
</evidence>
<proteinExistence type="predicted"/>
<name>A0A8H3M6B6_9GLOM</name>
<evidence type="ECO:0000256" key="1">
    <source>
        <dbReference type="SAM" id="Phobius"/>
    </source>
</evidence>